<name>A0A9N8VUB1_9GLOM</name>
<dbReference type="AlphaFoldDB" id="A0A9N8VUB1"/>
<keyword evidence="3" id="KW-1185">Reference proteome</keyword>
<reference evidence="2" key="1">
    <citation type="submission" date="2021-06" db="EMBL/GenBank/DDBJ databases">
        <authorList>
            <person name="Kallberg Y."/>
            <person name="Tangrot J."/>
            <person name="Rosling A."/>
        </authorList>
    </citation>
    <scope>NUCLEOTIDE SEQUENCE</scope>
    <source>
        <strain evidence="2">CL551</strain>
    </source>
</reference>
<dbReference type="Proteomes" id="UP000789342">
    <property type="component" value="Unassembled WGS sequence"/>
</dbReference>
<evidence type="ECO:0000256" key="1">
    <source>
        <dbReference type="SAM" id="MobiDB-lite"/>
    </source>
</evidence>
<dbReference type="OrthoDB" id="2398066at2759"/>
<accession>A0A9N8VUB1</accession>
<evidence type="ECO:0000313" key="3">
    <source>
        <dbReference type="Proteomes" id="UP000789342"/>
    </source>
</evidence>
<feature type="compositionally biased region" description="Basic residues" evidence="1">
    <location>
        <begin position="223"/>
        <end position="239"/>
    </location>
</feature>
<evidence type="ECO:0000313" key="2">
    <source>
        <dbReference type="EMBL" id="CAG8462625.1"/>
    </source>
</evidence>
<proteinExistence type="predicted"/>
<feature type="region of interest" description="Disordered" evidence="1">
    <location>
        <begin position="216"/>
        <end position="239"/>
    </location>
</feature>
<dbReference type="EMBL" id="CAJVPV010000553">
    <property type="protein sequence ID" value="CAG8462625.1"/>
    <property type="molecule type" value="Genomic_DNA"/>
</dbReference>
<organism evidence="2 3">
    <name type="scientific">Acaulospora morrowiae</name>
    <dbReference type="NCBI Taxonomy" id="94023"/>
    <lineage>
        <taxon>Eukaryota</taxon>
        <taxon>Fungi</taxon>
        <taxon>Fungi incertae sedis</taxon>
        <taxon>Mucoromycota</taxon>
        <taxon>Glomeromycotina</taxon>
        <taxon>Glomeromycetes</taxon>
        <taxon>Diversisporales</taxon>
        <taxon>Acaulosporaceae</taxon>
        <taxon>Acaulospora</taxon>
    </lineage>
</organism>
<sequence>MLSSGEKITEKTKEEYCKIHVWGVDSPWNSTNTTNGDNNLRQQQTSNNIESEINTGITVVPFKCCPNQRRIQKMQASLGKLLRIGTLAGTTWTTENPKTPCHLILPDNHSVGEENSSSVSQMTKSGGGDELHGCSNNPNNPLMIVEKIASESDCRRAASFIGTEIKSEVPPDPMNLLLWPLGDYFKGIVDEFNTDQVAWGAADDGSVFEVENYELDKHNTHPFPKKGKKSKSSKKKKHH</sequence>
<protein>
    <submittedName>
        <fullName evidence="2">17430_t:CDS:1</fullName>
    </submittedName>
</protein>
<comment type="caution">
    <text evidence="2">The sequence shown here is derived from an EMBL/GenBank/DDBJ whole genome shotgun (WGS) entry which is preliminary data.</text>
</comment>
<gene>
    <name evidence="2" type="ORF">AMORRO_LOCUS1473</name>
</gene>